<dbReference type="GO" id="GO:0042144">
    <property type="term" value="P:vacuole fusion, non-autophagic"/>
    <property type="evidence" value="ECO:0007669"/>
    <property type="project" value="TreeGrafter"/>
</dbReference>
<gene>
    <name evidence="3" type="ORF">BGZ70_003890</name>
</gene>
<sequence length="69" mass="7565">YIVVFKEGTSDEEIEQAAKNVESQGGKVTHRYSAALLGFTAELPENTFTTMSTHPQVDYVEADGEVSIQ</sequence>
<dbReference type="FunFam" id="3.30.70.80:FF:000005">
    <property type="entry name" value="Proteinase inhibitor I2B"/>
    <property type="match status" value="1"/>
</dbReference>
<dbReference type="PANTHER" id="PTHR28288">
    <property type="entry name" value="PROTEASE B INHIBITOR 2"/>
    <property type="match status" value="1"/>
</dbReference>
<dbReference type="InterPro" id="IPR037045">
    <property type="entry name" value="S8pro/Inhibitor_I9_sf"/>
</dbReference>
<feature type="domain" description="Inhibitor I9" evidence="2">
    <location>
        <begin position="1"/>
        <end position="68"/>
    </location>
</feature>
<protein>
    <recommendedName>
        <fullName evidence="2">Inhibitor I9 domain-containing protein</fullName>
    </recommendedName>
</protein>
<dbReference type="SUPFAM" id="SSF54897">
    <property type="entry name" value="Protease propeptides/inhibitors"/>
    <property type="match status" value="1"/>
</dbReference>
<dbReference type="PANTHER" id="PTHR28288:SF2">
    <property type="entry name" value="PROTEASE B INHIBITOR 2"/>
    <property type="match status" value="1"/>
</dbReference>
<evidence type="ECO:0000313" key="3">
    <source>
        <dbReference type="EMBL" id="KAF9945324.1"/>
    </source>
</evidence>
<reference evidence="3" key="1">
    <citation type="journal article" date="2020" name="Fungal Divers.">
        <title>Resolving the Mortierellaceae phylogeny through synthesis of multi-gene phylogenetics and phylogenomics.</title>
        <authorList>
            <person name="Vandepol N."/>
            <person name="Liber J."/>
            <person name="Desiro A."/>
            <person name="Na H."/>
            <person name="Kennedy M."/>
            <person name="Barry K."/>
            <person name="Grigoriev I.V."/>
            <person name="Miller A.N."/>
            <person name="O'Donnell K."/>
            <person name="Stajich J.E."/>
            <person name="Bonito G."/>
        </authorList>
    </citation>
    <scope>NUCLEOTIDE SEQUENCE</scope>
    <source>
        <strain evidence="3">CK1249</strain>
    </source>
</reference>
<dbReference type="InterPro" id="IPR052471">
    <property type="entry name" value="PBI_I9"/>
</dbReference>
<dbReference type="EMBL" id="JAAAHY010002118">
    <property type="protein sequence ID" value="KAF9945324.1"/>
    <property type="molecule type" value="Genomic_DNA"/>
</dbReference>
<accession>A0A9P6IS81</accession>
<keyword evidence="4" id="KW-1185">Reference proteome</keyword>
<dbReference type="InterPro" id="IPR010259">
    <property type="entry name" value="S8pro/Inhibitor_I9"/>
</dbReference>
<evidence type="ECO:0000259" key="2">
    <source>
        <dbReference type="Pfam" id="PF05922"/>
    </source>
</evidence>
<dbReference type="Pfam" id="PF05922">
    <property type="entry name" value="Inhibitor_I9"/>
    <property type="match status" value="1"/>
</dbReference>
<dbReference type="AlphaFoldDB" id="A0A9P6IS81"/>
<organism evidence="3 4">
    <name type="scientific">Mortierella alpina</name>
    <name type="common">Oleaginous fungus</name>
    <name type="synonym">Mortierella renispora</name>
    <dbReference type="NCBI Taxonomy" id="64518"/>
    <lineage>
        <taxon>Eukaryota</taxon>
        <taxon>Fungi</taxon>
        <taxon>Fungi incertae sedis</taxon>
        <taxon>Mucoromycota</taxon>
        <taxon>Mortierellomycotina</taxon>
        <taxon>Mortierellomycetes</taxon>
        <taxon>Mortierellales</taxon>
        <taxon>Mortierellaceae</taxon>
        <taxon>Mortierella</taxon>
    </lineage>
</organism>
<name>A0A9P6IS81_MORAP</name>
<comment type="caution">
    <text evidence="3">The sequence shown here is derived from an EMBL/GenBank/DDBJ whole genome shotgun (WGS) entry which is preliminary data.</text>
</comment>
<evidence type="ECO:0000256" key="1">
    <source>
        <dbReference type="ARBA" id="ARBA00038069"/>
    </source>
</evidence>
<comment type="similarity">
    <text evidence="1">Belongs to the protease inhibitor I9 family.</text>
</comment>
<dbReference type="GO" id="GO:0004866">
    <property type="term" value="F:endopeptidase inhibitor activity"/>
    <property type="evidence" value="ECO:0007669"/>
    <property type="project" value="TreeGrafter"/>
</dbReference>
<dbReference type="Proteomes" id="UP000738359">
    <property type="component" value="Unassembled WGS sequence"/>
</dbReference>
<proteinExistence type="inferred from homology"/>
<dbReference type="Gene3D" id="3.30.70.80">
    <property type="entry name" value="Peptidase S8 propeptide/proteinase inhibitor I9"/>
    <property type="match status" value="1"/>
</dbReference>
<evidence type="ECO:0000313" key="4">
    <source>
        <dbReference type="Proteomes" id="UP000738359"/>
    </source>
</evidence>
<dbReference type="OrthoDB" id="5518345at2759"/>
<feature type="non-terminal residue" evidence="3">
    <location>
        <position position="1"/>
    </location>
</feature>